<dbReference type="AlphaFoldDB" id="A0A7W9JHM0"/>
<dbReference type="PANTHER" id="PTHR41386:SF1">
    <property type="entry name" value="MEMBRANE PROTEIN"/>
    <property type="match status" value="1"/>
</dbReference>
<keyword evidence="4" id="KW-1185">Reference proteome</keyword>
<keyword evidence="2" id="KW-0472">Membrane</keyword>
<name>A0A7W9JHM0_9MICC</name>
<proteinExistence type="predicted"/>
<dbReference type="InterPro" id="IPR010406">
    <property type="entry name" value="DUF1003"/>
</dbReference>
<protein>
    <submittedName>
        <fullName evidence="3">Putative membrane protein</fullName>
    </submittedName>
</protein>
<dbReference type="Pfam" id="PF06210">
    <property type="entry name" value="DUF1003"/>
    <property type="match status" value="1"/>
</dbReference>
<feature type="region of interest" description="Disordered" evidence="1">
    <location>
        <begin position="1"/>
        <end position="35"/>
    </location>
</feature>
<sequence length="278" mass="30550">MSQTSRDARPSRGTGLDTPLSASGRRVPRLAPNPDAFGEATEGIARFMGTPQFLVWMTLFCAAWLGWNTFGPEDLRFDSAALGFTALTLMLSLQASYAAPLLLLAQNRQDDRDKVALREDRDRAERNLADTEFLTREISGLRLAVQEVATRDFVRGELRGVQEDLRDELREALRAELREEIRAELRAELAEGRRERTDPGAEPRPRKQKKHKGRDRGRDERRAGDDGVDPSTTTLAVIAAREAAQAAQSAQSAQAGQDAGPEAGRAVDGRDDADGAAR</sequence>
<feature type="compositionally biased region" description="Basic and acidic residues" evidence="1">
    <location>
        <begin position="265"/>
        <end position="278"/>
    </location>
</feature>
<keyword evidence="2" id="KW-1133">Transmembrane helix</keyword>
<feature type="compositionally biased region" description="Basic and acidic residues" evidence="1">
    <location>
        <begin position="216"/>
        <end position="225"/>
    </location>
</feature>
<gene>
    <name evidence="3" type="ORF">HDA33_000343</name>
</gene>
<evidence type="ECO:0000313" key="4">
    <source>
        <dbReference type="Proteomes" id="UP000567246"/>
    </source>
</evidence>
<accession>A0A7W9JHM0</accession>
<feature type="compositionally biased region" description="Basic residues" evidence="1">
    <location>
        <begin position="206"/>
        <end position="215"/>
    </location>
</feature>
<evidence type="ECO:0000256" key="1">
    <source>
        <dbReference type="SAM" id="MobiDB-lite"/>
    </source>
</evidence>
<comment type="caution">
    <text evidence="3">The sequence shown here is derived from an EMBL/GenBank/DDBJ whole genome shotgun (WGS) entry which is preliminary data.</text>
</comment>
<dbReference type="PANTHER" id="PTHR41386">
    <property type="entry name" value="INTEGRAL MEMBRANE PROTEIN-RELATED"/>
    <property type="match status" value="1"/>
</dbReference>
<feature type="region of interest" description="Disordered" evidence="1">
    <location>
        <begin position="190"/>
        <end position="278"/>
    </location>
</feature>
<feature type="compositionally biased region" description="Basic and acidic residues" evidence="1">
    <location>
        <begin position="190"/>
        <end position="205"/>
    </location>
</feature>
<dbReference type="Proteomes" id="UP000567246">
    <property type="component" value="Unassembled WGS sequence"/>
</dbReference>
<feature type="transmembrane region" description="Helical" evidence="2">
    <location>
        <begin position="82"/>
        <end position="104"/>
    </location>
</feature>
<dbReference type="RefSeq" id="WP_184170255.1">
    <property type="nucleotide sequence ID" value="NZ_BAABAG010000002.1"/>
</dbReference>
<organism evidence="3 4">
    <name type="scientific">Micrococcus endophyticus</name>
    <dbReference type="NCBI Taxonomy" id="455343"/>
    <lineage>
        <taxon>Bacteria</taxon>
        <taxon>Bacillati</taxon>
        <taxon>Actinomycetota</taxon>
        <taxon>Actinomycetes</taxon>
        <taxon>Micrococcales</taxon>
        <taxon>Micrococcaceae</taxon>
        <taxon>Micrococcus</taxon>
    </lineage>
</organism>
<keyword evidence="2" id="KW-0812">Transmembrane</keyword>
<feature type="compositionally biased region" description="Basic and acidic residues" evidence="1">
    <location>
        <begin position="1"/>
        <end position="10"/>
    </location>
</feature>
<feature type="compositionally biased region" description="Low complexity" evidence="1">
    <location>
        <begin position="236"/>
        <end position="264"/>
    </location>
</feature>
<reference evidence="3 4" key="1">
    <citation type="submission" date="2020-08" db="EMBL/GenBank/DDBJ databases">
        <title>Sequencing the genomes of 1000 actinobacteria strains.</title>
        <authorList>
            <person name="Klenk H.-P."/>
        </authorList>
    </citation>
    <scope>NUCLEOTIDE SEQUENCE [LARGE SCALE GENOMIC DNA]</scope>
    <source>
        <strain evidence="3 4">DSM 17945</strain>
    </source>
</reference>
<evidence type="ECO:0000313" key="3">
    <source>
        <dbReference type="EMBL" id="MBB5847779.1"/>
    </source>
</evidence>
<dbReference type="EMBL" id="JACHMW010000001">
    <property type="protein sequence ID" value="MBB5847779.1"/>
    <property type="molecule type" value="Genomic_DNA"/>
</dbReference>
<evidence type="ECO:0000256" key="2">
    <source>
        <dbReference type="SAM" id="Phobius"/>
    </source>
</evidence>
<feature type="transmembrane region" description="Helical" evidence="2">
    <location>
        <begin position="53"/>
        <end position="70"/>
    </location>
</feature>